<dbReference type="SMART" id="SM00210">
    <property type="entry name" value="TSPN"/>
    <property type="match status" value="1"/>
</dbReference>
<dbReference type="GO" id="GO:0007155">
    <property type="term" value="P:cell adhesion"/>
    <property type="evidence" value="ECO:0007669"/>
    <property type="project" value="UniProtKB-KW"/>
</dbReference>
<feature type="domain" description="Fibronectin type-III" evidence="15">
    <location>
        <begin position="789"/>
        <end position="877"/>
    </location>
</feature>
<dbReference type="SMART" id="SM00327">
    <property type="entry name" value="VWA"/>
    <property type="match status" value="4"/>
</dbReference>
<dbReference type="Pfam" id="PF00041">
    <property type="entry name" value="fn3"/>
    <property type="match status" value="15"/>
</dbReference>
<dbReference type="PANTHER" id="PTHR24020:SF17">
    <property type="entry name" value="COLLAGEN ALPHA-1(XII) CHAIN"/>
    <property type="match status" value="1"/>
</dbReference>
<keyword evidence="2" id="KW-0964">Secreted</keyword>
<dbReference type="InterPro" id="IPR050525">
    <property type="entry name" value="ECM_Assembly_Org"/>
</dbReference>
<evidence type="ECO:0000256" key="11">
    <source>
        <dbReference type="ARBA" id="ARBA00023278"/>
    </source>
</evidence>
<dbReference type="FunFam" id="2.60.40.10:FF:000018">
    <property type="entry name" value="collagen alpha-1(XII) chain isoform X1"/>
    <property type="match status" value="3"/>
</dbReference>
<feature type="region of interest" description="Disordered" evidence="13">
    <location>
        <begin position="2677"/>
        <end position="2815"/>
    </location>
</feature>
<dbReference type="PRINTS" id="PR00453">
    <property type="entry name" value="VWFADOMAIN"/>
</dbReference>
<feature type="domain" description="VWFA" evidence="14">
    <location>
        <begin position="2106"/>
        <end position="2279"/>
    </location>
</feature>
<feature type="domain" description="Fibronectin type-III" evidence="15">
    <location>
        <begin position="307"/>
        <end position="396"/>
    </location>
</feature>
<dbReference type="FunFam" id="2.60.120.200:FF:000008">
    <property type="entry name" value="Collagen type XII alpha 1 chain"/>
    <property type="match status" value="1"/>
</dbReference>
<dbReference type="InterPro" id="IPR003961">
    <property type="entry name" value="FN3_dom"/>
</dbReference>
<keyword evidence="5" id="KW-0677">Repeat</keyword>
<dbReference type="Proteomes" id="UP000694427">
    <property type="component" value="Unplaced"/>
</dbReference>
<dbReference type="InterPro" id="IPR013783">
    <property type="entry name" value="Ig-like_fold"/>
</dbReference>
<feature type="region of interest" description="Disordered" evidence="13">
    <location>
        <begin position="1434"/>
        <end position="1454"/>
    </location>
</feature>
<feature type="domain" description="Fibronectin type-III" evidence="15">
    <location>
        <begin position="1901"/>
        <end position="1986"/>
    </location>
</feature>
<feature type="domain" description="Fibronectin type-III" evidence="15">
    <location>
        <begin position="1539"/>
        <end position="1625"/>
    </location>
</feature>
<feature type="domain" description="Fibronectin type-III" evidence="15">
    <location>
        <begin position="1627"/>
        <end position="1716"/>
    </location>
</feature>
<keyword evidence="3" id="KW-0272">Extracellular matrix</keyword>
<feature type="domain" description="Fibronectin type-III" evidence="15">
    <location>
        <begin position="971"/>
        <end position="1058"/>
    </location>
</feature>
<evidence type="ECO:0000256" key="6">
    <source>
        <dbReference type="ARBA" id="ARBA00022889"/>
    </source>
</evidence>
<dbReference type="SMART" id="SM00060">
    <property type="entry name" value="FN3"/>
    <property type="match status" value="16"/>
</dbReference>
<feature type="domain" description="Fibronectin type-III" evidence="15">
    <location>
        <begin position="879"/>
        <end position="969"/>
    </location>
</feature>
<feature type="compositionally biased region" description="Pro residues" evidence="13">
    <location>
        <begin position="2532"/>
        <end position="2541"/>
    </location>
</feature>
<dbReference type="Pfam" id="PF01391">
    <property type="entry name" value="Collagen"/>
    <property type="match status" value="2"/>
</dbReference>
<dbReference type="CDD" id="cd01482">
    <property type="entry name" value="vWA_collagen_alphaI-XII-like"/>
    <property type="match status" value="4"/>
</dbReference>
<dbReference type="PANTHER" id="PTHR24020">
    <property type="entry name" value="COLLAGEN ALPHA"/>
    <property type="match status" value="1"/>
</dbReference>
<dbReference type="CDD" id="cd00063">
    <property type="entry name" value="FN3"/>
    <property type="match status" value="15"/>
</dbReference>
<organism evidence="16 17">
    <name type="scientific">Cyprinus carpio</name>
    <name type="common">Common carp</name>
    <dbReference type="NCBI Taxonomy" id="7962"/>
    <lineage>
        <taxon>Eukaryota</taxon>
        <taxon>Metazoa</taxon>
        <taxon>Chordata</taxon>
        <taxon>Craniata</taxon>
        <taxon>Vertebrata</taxon>
        <taxon>Euteleostomi</taxon>
        <taxon>Actinopterygii</taxon>
        <taxon>Neopterygii</taxon>
        <taxon>Teleostei</taxon>
        <taxon>Ostariophysi</taxon>
        <taxon>Cypriniformes</taxon>
        <taxon>Cyprinidae</taxon>
        <taxon>Cyprininae</taxon>
        <taxon>Cyprinus</taxon>
    </lineage>
</organism>
<feature type="domain" description="VWFA" evidence="14">
    <location>
        <begin position="411"/>
        <end position="583"/>
    </location>
</feature>
<feature type="domain" description="Fibronectin type-III" evidence="15">
    <location>
        <begin position="2"/>
        <end position="91"/>
    </location>
</feature>
<evidence type="ECO:0000256" key="1">
    <source>
        <dbReference type="ARBA" id="ARBA00004498"/>
    </source>
</evidence>
<evidence type="ECO:0000313" key="16">
    <source>
        <dbReference type="Ensembl" id="ENSCCRP00010099073.1"/>
    </source>
</evidence>
<dbReference type="Gene3D" id="2.60.40.10">
    <property type="entry name" value="Immunoglobulins"/>
    <property type="match status" value="16"/>
</dbReference>
<accession>A0A8C1RA71</accession>
<evidence type="ECO:0000259" key="14">
    <source>
        <dbReference type="PROSITE" id="PS50234"/>
    </source>
</evidence>
<dbReference type="GO" id="GO:0005581">
    <property type="term" value="C:collagen trimer"/>
    <property type="evidence" value="ECO:0007669"/>
    <property type="project" value="UniProtKB-KW"/>
</dbReference>
<dbReference type="Gene3D" id="3.40.50.410">
    <property type="entry name" value="von Willebrand factor, type A domain"/>
    <property type="match status" value="4"/>
</dbReference>
<comment type="similarity">
    <text evidence="12">Belongs to the fibril-associated collagens with interrupted helices (FACIT) family.</text>
</comment>
<keyword evidence="17" id="KW-1185">Reference proteome</keyword>
<evidence type="ECO:0000256" key="5">
    <source>
        <dbReference type="ARBA" id="ARBA00022737"/>
    </source>
</evidence>
<dbReference type="InterPro" id="IPR008160">
    <property type="entry name" value="Collagen"/>
</dbReference>
<evidence type="ECO:0000256" key="10">
    <source>
        <dbReference type="ARBA" id="ARBA00023180"/>
    </source>
</evidence>
<sequence>KPPSDLKFKILNENTVHMSWRRPSSRIQGYRIQVISDTDDLKDFSLPASATDTSITDLTPDVDYSVSINSYDGAEESIPILGQITIQSSNTSGIKRPPSEAVKCSVSAIVDLVFLVDGSWSVGRENFKFIRSFIGAMAGAFDIGEDKTRVAVVQYSSDTRTEFNLNQYYRRPDVLRAIKNLPYKGGNTMTGDAMDYLVKNTFIAAAGARKGFPKVAMIITDGKSQDPVGEYAERLRNIGVEIFVLGIKGADEDELKEMASAPHSKHIYNVPNFDMINQVQRELITQVCSGVEEQLNLLASGEEVVEPATELRVTDISSKSMRITWGSSPGDITGYKLQVFPKIAGAKKQELYTGPTFTVANVRDLSPETEYEISLFALKGLTPSKPKVVNEKTQPVKVSTECSLEVEVQADIVLLVDGSYSIGLANFAKVRSFLEVLVNSFDIGPNKVQISLVQYSRDPQTEFALNKHHDNAAVLNAVRTFPYRGGSTNTGKAMTYVREKIFIPARGARDNVPRVMVLITDGKSSDSFKNSANKLRDADVEIFAVGVKDAVRSELEAIANAPADNHVFEVEDFDSFQRISKELTTSICLRIEQELHNIKKRSLVPPKSLSFSEVTSRSFRTSWISDGEDILSFLVRFRPAADITGDYISLVVPHDTSSTILPNLTPLTTYEVNVIAQYDKGDSFPLTGEETTLEELGSVRNLVVSEETVDSFRVSWRAAPGAVLRYRLLYEPVGGGDKLEAETDGSQVTIVLHELLPVTTYRVTVYPEYASGMGLSMDTEGTTKEVRGSPRDLRVFNETVSSMRVSWRAAPGNVLQYQVAYKPDGGERKEMFVKGDATTALLRNLSPDTEYELFVSARYTSGLGAPLMGTGTTLEEVGSPTNLVTSDVTESSFVASWTAAPGNVRLYRVTWKSLFSEEAGEKTVPGDITTTVLDGLTPETRYKVSVYAAYSSKEGEPLHGEETTDVSAAARVLTVSEETERTMRVTWQPAPGNVVNYRVSYKPQGETRQMASKAPGGTNTIVLRRLQPQTPYDITVVPVYKFGDGRQRQGEGTTLSLYKAPRNLQTSEPTKTSFRVTWDHAPGNVKGYKVTFHPTGEERDLGELLVGPYDNTVVLEELRAGTKYSVSVFGMFDGGESMPLAGEEKTTLSDAPEPPPFDTPEVMCKTTAQADIILLVDGSWSIGRLNFKTIRSFIARMVGVFEIGPDRVQIGLAQYSGDPKTEWHLNSHRTRKELLDAVASLPYKGGNTLTGLALNYILQNNFKANVGMRPNSRKIGVLVTDGKSQDDIIVNSQKLRDQGIELYAIGVKNADENELRSIASDPDEIHMYNVADFSFLLDIVDDLTNNLCNSVKGPGGSPEPPTDLTTSEVTHYSFRVTWVAPDDPVEKYRIEYVSMAGGEPQKLLVDGTVTTVVLESLTPLMEYIVKVHSVVGEDSSDPLKGSETTLPTPPSGELRITDVTHSTMQLDWDPAPGAVRKYIITYKPDEGELKELEVDGDVTSRGLDNLISQTEYDVAVTPVYDSGTGNPMLNQAITGNGLFPFIVFNATTTSLTAKWDHAPGRVQNYRITYVPIAGGRSQTTQIGGKKNTIILQKLTPDTPYYITVAAVYASGDVKDISGQGKTLPLGSVRSLQVTDPTVSTLNVRWEPAEGSVRQYRIYYQTVTGDAEDMVQVSGSSTSTVLRNLQSDTEYTVAVVPVYAPGEGKRMSENGKTLTRTPAKNIRVYNPTTNTLNVRWEPASGDVLQYRVAYAPLSGTRSPQSVLVPGNTHTALLEQLDSDTDYAVSVVALYADGEGSSVSDNGKTLPRGGPRNLRVYDPTTSTLTVSWEHAEGPVLQYRIGYAPTTGDPIEEFTSVPGNRNSVILQNLQPDTPYNINVEAIYQDGPGGRLTGDGKTLGLLEPRNLRVSDEWYTRFRVSWDPVPARVNGYNLVYTPVGTDNTMEVFVGDVTTHILHNLQPGTTYDLKVYAQYDAGVSGALVGQGTTLYLNVTDLTTYNVGYDSFCIRWTPHRAATSYRLKLNPFNPANRGAQEVTITAAESQYCFDGLMPDALYNATVYTQTPNQEGPGVSVKERTLVKPTVAPTPPPTPPPPPTIPSALEVCKGAKADLVFLIDGSWSIGDESFIKVRQFVFSMIGAFDVISRDGMQVSFVQYSDEAKTEFKLNTYHDKGMVLSALQMVKYRGGNTKTGVALKHIGDKVFTSDSGMRRNVPKVLVVVTDGRSQDEVKKNAAKLQHAGYSVFVVGVADVDTAELRNIGSKPSERHVFIVDDFDAFTKIQDNLITFICETATSTCPLIYLDGFTSPGFRMLEAFNITDKTFAGMNGVSMEPGSFNSYIAYRLHKDAFISQPTKEIHPDGLSPAYTLILLFRLLPDTGKDAFDIWQISDKNNNPEVGLTIDPSSRIISFYNKDTRGEIQKVSFDNDQVKKVFHGSFHKLHISVSPKNVKLNIDCQEVAEKEIKEANNISTDGYEVLGKMAKSGRKQSATFQLQMFDIVCSLGWTSRDKCCDIPAMRDEAKCPALPHSCTCEQDSVGPPGPAGPPGSPGTKGPRGERGESGPTGSMGPRGEQGQPGQMGPPGPQGPNGLSIPGEPVSKAQNSAQNSPFVKFQLPRNALVTITNQNTAAEKSFCMSKNNLEHYVFSVFQGDTASQNMMRSVARQVCEQLVSRQMSRIDMMLNQIPSNYRSNSPGPAGPPGPPGNQGPHGEPGQPGPNGFPGNPGLPGPPGERGSPGEKGERGSPGIGTQGQRGLPGPPGPPGQSQIGPPGPSGSAGPRGPPGRQGGPGVRGPPGPPGYCDSSQCVGIPYNGQGYPGKHSTVE</sequence>
<feature type="domain" description="Fibronectin type-III" evidence="15">
    <location>
        <begin position="1808"/>
        <end position="1900"/>
    </location>
</feature>
<dbReference type="InterPro" id="IPR036116">
    <property type="entry name" value="FN3_sf"/>
</dbReference>
<dbReference type="InterPro" id="IPR013320">
    <property type="entry name" value="ConA-like_dom_sf"/>
</dbReference>
<reference evidence="16" key="2">
    <citation type="submission" date="2025-09" db="UniProtKB">
        <authorList>
            <consortium name="Ensembl"/>
        </authorList>
    </citation>
    <scope>IDENTIFICATION</scope>
</reference>
<feature type="domain" description="Fibronectin type-III" evidence="15">
    <location>
        <begin position="1360"/>
        <end position="1451"/>
    </location>
</feature>
<feature type="domain" description="Fibronectin type-III" evidence="15">
    <location>
        <begin position="1060"/>
        <end position="1150"/>
    </location>
</feature>
<feature type="domain" description="Fibronectin type-III" evidence="15">
    <location>
        <begin position="1987"/>
        <end position="2078"/>
    </location>
</feature>
<dbReference type="SUPFAM" id="SSF49899">
    <property type="entry name" value="Concanavalin A-like lectins/glucanases"/>
    <property type="match status" value="1"/>
</dbReference>
<feature type="domain" description="Fibronectin type-III" evidence="15">
    <location>
        <begin position="698"/>
        <end position="786"/>
    </location>
</feature>
<dbReference type="PROSITE" id="PS50853">
    <property type="entry name" value="FN3"/>
    <property type="match status" value="16"/>
</dbReference>
<protein>
    <submittedName>
        <fullName evidence="16">Collagen, type XII, alpha 1a</fullName>
    </submittedName>
</protein>
<keyword evidence="11" id="KW-0379">Hydroxylation</keyword>
<feature type="domain" description="Fibronectin type-III" evidence="15">
    <location>
        <begin position="605"/>
        <end position="696"/>
    </location>
</feature>
<feature type="domain" description="VWFA" evidence="14">
    <location>
        <begin position="111"/>
        <end position="283"/>
    </location>
</feature>
<keyword evidence="4" id="KW-0732">Signal</keyword>
<dbReference type="Pfam" id="PF00092">
    <property type="entry name" value="VWA"/>
    <property type="match status" value="4"/>
</dbReference>
<feature type="region of interest" description="Disordered" evidence="13">
    <location>
        <begin position="2525"/>
        <end position="2598"/>
    </location>
</feature>
<dbReference type="FunFam" id="3.40.50.410:FF:000001">
    <property type="entry name" value="Collagen, type XII, alpha 1"/>
    <property type="match status" value="4"/>
</dbReference>
<dbReference type="FunFam" id="2.60.40.10:FF:000234">
    <property type="entry name" value="Collagen, type XII, alpha 1"/>
    <property type="match status" value="4"/>
</dbReference>
<dbReference type="Gene3D" id="2.60.120.200">
    <property type="match status" value="1"/>
</dbReference>
<evidence type="ECO:0000256" key="9">
    <source>
        <dbReference type="ARBA" id="ARBA00023157"/>
    </source>
</evidence>
<feature type="compositionally biased region" description="Low complexity" evidence="13">
    <location>
        <begin position="2755"/>
        <end position="2770"/>
    </location>
</feature>
<evidence type="ECO:0000256" key="2">
    <source>
        <dbReference type="ARBA" id="ARBA00022525"/>
    </source>
</evidence>
<keyword evidence="6" id="KW-0130">Cell adhesion</keyword>
<reference evidence="16" key="1">
    <citation type="submission" date="2025-08" db="UniProtKB">
        <authorList>
            <consortium name="Ensembl"/>
        </authorList>
    </citation>
    <scope>IDENTIFICATION</scope>
</reference>
<keyword evidence="8" id="KW-0176">Collagen</keyword>
<evidence type="ECO:0000256" key="4">
    <source>
        <dbReference type="ARBA" id="ARBA00022729"/>
    </source>
</evidence>
<dbReference type="GO" id="GO:0005614">
    <property type="term" value="C:interstitial matrix"/>
    <property type="evidence" value="ECO:0007669"/>
    <property type="project" value="UniProtKB-ARBA"/>
</dbReference>
<feature type="domain" description="Fibronectin type-III" evidence="15">
    <location>
        <begin position="1717"/>
        <end position="1807"/>
    </location>
</feature>
<keyword evidence="9" id="KW-1015">Disulfide bond</keyword>
<proteinExistence type="inferred from homology"/>
<dbReference type="GO" id="GO:0005615">
    <property type="term" value="C:extracellular space"/>
    <property type="evidence" value="ECO:0007669"/>
    <property type="project" value="TreeGrafter"/>
</dbReference>
<dbReference type="SUPFAM" id="SSF49265">
    <property type="entry name" value="Fibronectin type III"/>
    <property type="match status" value="10"/>
</dbReference>
<dbReference type="FunFam" id="2.60.40.10:FF:000121">
    <property type="entry name" value="Collagen type XII alpha 1 chain"/>
    <property type="match status" value="6"/>
</dbReference>
<feature type="domain" description="VWFA" evidence="14">
    <location>
        <begin position="1171"/>
        <end position="1343"/>
    </location>
</feature>
<comment type="subcellular location">
    <subcellularLocation>
        <location evidence="1">Secreted</location>
        <location evidence="1">Extracellular space</location>
        <location evidence="1">Extracellular matrix</location>
    </subcellularLocation>
</comment>
<feature type="compositionally biased region" description="Low complexity" evidence="13">
    <location>
        <begin position="2562"/>
        <end position="2571"/>
    </location>
</feature>
<dbReference type="FunFam" id="2.60.40.10:FF:000489">
    <property type="entry name" value="collagen alpha-1(XII) chain isoform X1"/>
    <property type="match status" value="1"/>
</dbReference>
<evidence type="ECO:0000256" key="13">
    <source>
        <dbReference type="SAM" id="MobiDB-lite"/>
    </source>
</evidence>
<feature type="domain" description="Fibronectin type-III" evidence="15">
    <location>
        <begin position="1452"/>
        <end position="1538"/>
    </location>
</feature>
<dbReference type="SUPFAM" id="SSF53300">
    <property type="entry name" value="vWA-like"/>
    <property type="match status" value="4"/>
</dbReference>
<dbReference type="InterPro" id="IPR002035">
    <property type="entry name" value="VWF_A"/>
</dbReference>
<evidence type="ECO:0000313" key="17">
    <source>
        <dbReference type="Proteomes" id="UP000694427"/>
    </source>
</evidence>
<name>A0A8C1RA71_CYPCA</name>
<keyword evidence="10" id="KW-0325">Glycoprotein</keyword>
<dbReference type="InterPro" id="IPR048287">
    <property type="entry name" value="TSPN-like_N"/>
</dbReference>
<dbReference type="GO" id="GO:0035987">
    <property type="term" value="P:endodermal cell differentiation"/>
    <property type="evidence" value="ECO:0007669"/>
    <property type="project" value="TreeGrafter"/>
</dbReference>
<evidence type="ECO:0000256" key="7">
    <source>
        <dbReference type="ARBA" id="ARBA00022974"/>
    </source>
</evidence>
<feature type="compositionally biased region" description="Pro residues" evidence="13">
    <location>
        <begin position="2688"/>
        <end position="2697"/>
    </location>
</feature>
<evidence type="ECO:0000259" key="15">
    <source>
        <dbReference type="PROSITE" id="PS50853"/>
    </source>
</evidence>
<evidence type="ECO:0000256" key="12">
    <source>
        <dbReference type="ARBA" id="ARBA00049648"/>
    </source>
</evidence>
<evidence type="ECO:0000256" key="3">
    <source>
        <dbReference type="ARBA" id="ARBA00022530"/>
    </source>
</evidence>
<dbReference type="Ensembl" id="ENSCCRT00010109887.1">
    <property type="protein sequence ID" value="ENSCCRP00010099073.1"/>
    <property type="gene ID" value="ENSCCRG00010042584.1"/>
</dbReference>
<evidence type="ECO:0000256" key="8">
    <source>
        <dbReference type="ARBA" id="ARBA00023119"/>
    </source>
</evidence>
<keyword evidence="7" id="KW-0654">Proteoglycan</keyword>
<dbReference type="InterPro" id="IPR036465">
    <property type="entry name" value="vWFA_dom_sf"/>
</dbReference>
<dbReference type="PROSITE" id="PS50234">
    <property type="entry name" value="VWFA"/>
    <property type="match status" value="4"/>
</dbReference>